<evidence type="ECO:0000256" key="8">
    <source>
        <dbReference type="RuleBase" id="RU361169"/>
    </source>
</evidence>
<keyword evidence="7" id="KW-0961">Cell wall biogenesis/degradation</keyword>
<dbReference type="InterPro" id="IPR000743">
    <property type="entry name" value="Glyco_hydro_28"/>
</dbReference>
<comment type="subcellular location">
    <subcellularLocation>
        <location evidence="1">Secreted</location>
        <location evidence="1">Cell wall</location>
    </subcellularLocation>
</comment>
<accession>U5D320</accession>
<evidence type="ECO:0000313" key="10">
    <source>
        <dbReference type="Proteomes" id="UP000017836"/>
    </source>
</evidence>
<keyword evidence="4" id="KW-0964">Secreted</keyword>
<gene>
    <name evidence="9" type="ORF">AMTR_s00051p00052460</name>
</gene>
<proteinExistence type="inferred from homology"/>
<keyword evidence="6 8" id="KW-0326">Glycosidase</keyword>
<sequence>MTLRRISSFDSKFFHIAMHGCKNVRAHYLRISSPANSPNTDGIHISSSTGIKIAPSQIGTGDDCISIGPGSHYIFIKNIFCGPGHGI</sequence>
<dbReference type="Gene3D" id="2.160.20.10">
    <property type="entry name" value="Single-stranded right-handed beta-helix, Pectin lyase-like"/>
    <property type="match status" value="1"/>
</dbReference>
<dbReference type="InterPro" id="IPR012334">
    <property type="entry name" value="Pectin_lyas_fold"/>
</dbReference>
<dbReference type="AlphaFoldDB" id="U5D320"/>
<dbReference type="Pfam" id="PF00295">
    <property type="entry name" value="Glyco_hydro_28"/>
    <property type="match status" value="1"/>
</dbReference>
<evidence type="ECO:0000256" key="1">
    <source>
        <dbReference type="ARBA" id="ARBA00004191"/>
    </source>
</evidence>
<dbReference type="GO" id="GO:0004650">
    <property type="term" value="F:polygalacturonase activity"/>
    <property type="evidence" value="ECO:0007669"/>
    <property type="project" value="InterPro"/>
</dbReference>
<dbReference type="GO" id="GO:0005975">
    <property type="term" value="P:carbohydrate metabolic process"/>
    <property type="evidence" value="ECO:0007669"/>
    <property type="project" value="InterPro"/>
</dbReference>
<protein>
    <recommendedName>
        <fullName evidence="11">Polygalacturonase</fullName>
    </recommendedName>
</protein>
<dbReference type="Proteomes" id="UP000017836">
    <property type="component" value="Unassembled WGS sequence"/>
</dbReference>
<dbReference type="PANTHER" id="PTHR31375">
    <property type="match status" value="1"/>
</dbReference>
<evidence type="ECO:0000256" key="2">
    <source>
        <dbReference type="ARBA" id="ARBA00008834"/>
    </source>
</evidence>
<dbReference type="HOGENOM" id="CLU_2489859_0_0_1"/>
<comment type="similarity">
    <text evidence="2 8">Belongs to the glycosyl hydrolase 28 family.</text>
</comment>
<evidence type="ECO:0000256" key="3">
    <source>
        <dbReference type="ARBA" id="ARBA00022512"/>
    </source>
</evidence>
<organism evidence="9 10">
    <name type="scientific">Amborella trichopoda</name>
    <dbReference type="NCBI Taxonomy" id="13333"/>
    <lineage>
        <taxon>Eukaryota</taxon>
        <taxon>Viridiplantae</taxon>
        <taxon>Streptophyta</taxon>
        <taxon>Embryophyta</taxon>
        <taxon>Tracheophyta</taxon>
        <taxon>Spermatophyta</taxon>
        <taxon>Magnoliopsida</taxon>
        <taxon>Amborellales</taxon>
        <taxon>Amborellaceae</taxon>
        <taxon>Amborella</taxon>
    </lineage>
</organism>
<keyword evidence="10" id="KW-1185">Reference proteome</keyword>
<evidence type="ECO:0008006" key="11">
    <source>
        <dbReference type="Google" id="ProtNLM"/>
    </source>
</evidence>
<dbReference type="SUPFAM" id="SSF51126">
    <property type="entry name" value="Pectin lyase-like"/>
    <property type="match status" value="1"/>
</dbReference>
<dbReference type="Gramene" id="ERN16620">
    <property type="protein sequence ID" value="ERN16620"/>
    <property type="gene ID" value="AMTR_s00051p00052460"/>
</dbReference>
<dbReference type="InterPro" id="IPR011050">
    <property type="entry name" value="Pectin_lyase_fold/virulence"/>
</dbReference>
<keyword evidence="3" id="KW-0134">Cell wall</keyword>
<name>U5D320_AMBTC</name>
<reference evidence="10" key="1">
    <citation type="journal article" date="2013" name="Science">
        <title>The Amborella genome and the evolution of flowering plants.</title>
        <authorList>
            <consortium name="Amborella Genome Project"/>
        </authorList>
    </citation>
    <scope>NUCLEOTIDE SEQUENCE [LARGE SCALE GENOMIC DNA]</scope>
</reference>
<dbReference type="OMA" id="IVITKCH"/>
<evidence type="ECO:0000256" key="5">
    <source>
        <dbReference type="ARBA" id="ARBA00022801"/>
    </source>
</evidence>
<evidence type="ECO:0000256" key="7">
    <source>
        <dbReference type="ARBA" id="ARBA00023316"/>
    </source>
</evidence>
<dbReference type="GO" id="GO:0071555">
    <property type="term" value="P:cell wall organization"/>
    <property type="evidence" value="ECO:0007669"/>
    <property type="project" value="UniProtKB-KW"/>
</dbReference>
<dbReference type="EMBL" id="KI392418">
    <property type="protein sequence ID" value="ERN16620.1"/>
    <property type="molecule type" value="Genomic_DNA"/>
</dbReference>
<keyword evidence="5 8" id="KW-0378">Hydrolase</keyword>
<evidence type="ECO:0000256" key="4">
    <source>
        <dbReference type="ARBA" id="ARBA00022525"/>
    </source>
</evidence>
<evidence type="ECO:0000256" key="6">
    <source>
        <dbReference type="ARBA" id="ARBA00023295"/>
    </source>
</evidence>
<evidence type="ECO:0000313" key="9">
    <source>
        <dbReference type="EMBL" id="ERN16620.1"/>
    </source>
</evidence>
<dbReference type="STRING" id="13333.U5D320"/>
<feature type="non-terminal residue" evidence="9">
    <location>
        <position position="87"/>
    </location>
</feature>